<evidence type="ECO:0000313" key="1">
    <source>
        <dbReference type="EMBL" id="RYC33589.1"/>
    </source>
</evidence>
<dbReference type="RefSeq" id="WP_129223620.1">
    <property type="nucleotide sequence ID" value="NZ_QYBB01000002.1"/>
</dbReference>
<proteinExistence type="predicted"/>
<comment type="caution">
    <text evidence="1">The sequence shown here is derived from an EMBL/GenBank/DDBJ whole genome shotgun (WGS) entry which is preliminary data.</text>
</comment>
<reference evidence="1 2" key="1">
    <citation type="submission" date="2018-12" db="EMBL/GenBank/DDBJ databases">
        <authorList>
            <person name="Grouzdev D.S."/>
            <person name="Krutkina M.S."/>
        </authorList>
    </citation>
    <scope>NUCLEOTIDE SEQUENCE [LARGE SCALE GENOMIC DNA]</scope>
    <source>
        <strain evidence="1 2">RmlP026</strain>
    </source>
</reference>
<evidence type="ECO:0000313" key="2">
    <source>
        <dbReference type="Proteomes" id="UP000290759"/>
    </source>
</evidence>
<reference evidence="1 2" key="2">
    <citation type="submission" date="2019-02" db="EMBL/GenBank/DDBJ databases">
        <title>'Lichenibacterium ramalinii' gen. nov. sp. nov., 'Lichenibacterium minor' gen. nov. sp. nov.</title>
        <authorList>
            <person name="Pankratov T."/>
        </authorList>
    </citation>
    <scope>NUCLEOTIDE SEQUENCE [LARGE SCALE GENOMIC DNA]</scope>
    <source>
        <strain evidence="1 2">RmlP026</strain>
    </source>
</reference>
<dbReference type="OrthoDB" id="327733at2"/>
<gene>
    <name evidence="1" type="ORF">D3273_03765</name>
</gene>
<accession>A0A4Q2U9S4</accession>
<sequence length="129" mass="14098">MARYVHGSAPGVAVGPVDGTRAVLHRYEVVGDALVRRRIADRRPFVDGEVRLIDVLINEDEAGRSINMVRGILVNERDLARRDPPAGPTAWREFAVGADMLLAIGEDLRIGPRGRPALRLATRDGLRVG</sequence>
<name>A0A4Q2U9S4_9HYPH</name>
<dbReference type="Proteomes" id="UP000290759">
    <property type="component" value="Unassembled WGS sequence"/>
</dbReference>
<protein>
    <submittedName>
        <fullName evidence="1">Uncharacterized protein</fullName>
    </submittedName>
</protein>
<keyword evidence="2" id="KW-1185">Reference proteome</keyword>
<dbReference type="EMBL" id="QYBB01000002">
    <property type="protein sequence ID" value="RYC33589.1"/>
    <property type="molecule type" value="Genomic_DNA"/>
</dbReference>
<organism evidence="1 2">
    <name type="scientific">Lichenibacterium minor</name>
    <dbReference type="NCBI Taxonomy" id="2316528"/>
    <lineage>
        <taxon>Bacteria</taxon>
        <taxon>Pseudomonadati</taxon>
        <taxon>Pseudomonadota</taxon>
        <taxon>Alphaproteobacteria</taxon>
        <taxon>Hyphomicrobiales</taxon>
        <taxon>Lichenihabitantaceae</taxon>
        <taxon>Lichenibacterium</taxon>
    </lineage>
</organism>
<dbReference type="AlphaFoldDB" id="A0A4Q2U9S4"/>